<dbReference type="GO" id="GO:0045505">
    <property type="term" value="F:dynein intermediate chain binding"/>
    <property type="evidence" value="ECO:0007669"/>
    <property type="project" value="TreeGrafter"/>
</dbReference>
<proteinExistence type="inferred from homology"/>
<dbReference type="FunFam" id="3.30.740.10:FF:000005">
    <property type="entry name" value="Dynein light chain"/>
    <property type="match status" value="1"/>
</dbReference>
<keyword evidence="10" id="KW-0243">Dynein</keyword>
<dbReference type="PANTHER" id="PTHR11886">
    <property type="entry name" value="DYNEIN LIGHT CHAIN"/>
    <property type="match status" value="1"/>
</dbReference>
<evidence type="ECO:0000256" key="1">
    <source>
        <dbReference type="ARBA" id="ARBA00004123"/>
    </source>
</evidence>
<evidence type="ECO:0000256" key="7">
    <source>
        <dbReference type="ARBA" id="ARBA00022927"/>
    </source>
</evidence>
<evidence type="ECO:0000256" key="2">
    <source>
        <dbReference type="ARBA" id="ARBA00004245"/>
    </source>
</evidence>
<protein>
    <recommendedName>
        <fullName evidence="10">Dynein light chain</fullName>
    </recommendedName>
</protein>
<evidence type="ECO:0000256" key="3">
    <source>
        <dbReference type="ARBA" id="ARBA00022448"/>
    </source>
</evidence>
<keyword evidence="7" id="KW-0653">Protein transport</keyword>
<accession>A0AAV2TXB6</accession>
<evidence type="ECO:0000256" key="6">
    <source>
        <dbReference type="ARBA" id="ARBA00022816"/>
    </source>
</evidence>
<name>A0AAV2TXB6_CALDB</name>
<keyword evidence="5 10" id="KW-0493">Microtubule</keyword>
<dbReference type="InterPro" id="IPR037177">
    <property type="entry name" value="DLC_sf"/>
</dbReference>
<evidence type="ECO:0000256" key="9">
    <source>
        <dbReference type="ARBA" id="ARBA00023242"/>
    </source>
</evidence>
<dbReference type="SUPFAM" id="SSF54648">
    <property type="entry name" value="DLC"/>
    <property type="match status" value="1"/>
</dbReference>
<evidence type="ECO:0000256" key="8">
    <source>
        <dbReference type="ARBA" id="ARBA00023212"/>
    </source>
</evidence>
<dbReference type="Gene3D" id="3.30.740.10">
    <property type="entry name" value="Protein Inhibitor Of Neuronal Nitric Oxide Synthase"/>
    <property type="match status" value="1"/>
</dbReference>
<dbReference type="GO" id="GO:0005634">
    <property type="term" value="C:nucleus"/>
    <property type="evidence" value="ECO:0007669"/>
    <property type="project" value="UniProtKB-SubCell"/>
</dbReference>
<keyword evidence="9" id="KW-0539">Nucleus</keyword>
<dbReference type="PANTHER" id="PTHR11886:SF35">
    <property type="entry name" value="DYNEIN LIGHT CHAIN"/>
    <property type="match status" value="1"/>
</dbReference>
<dbReference type="EMBL" id="CAXLJL010000822">
    <property type="protein sequence ID" value="CAL5141154.1"/>
    <property type="molecule type" value="Genomic_DNA"/>
</dbReference>
<dbReference type="GO" id="GO:0015031">
    <property type="term" value="P:protein transport"/>
    <property type="evidence" value="ECO:0007669"/>
    <property type="project" value="UniProtKB-KW"/>
</dbReference>
<dbReference type="GO" id="GO:0005868">
    <property type="term" value="C:cytoplasmic dynein complex"/>
    <property type="evidence" value="ECO:0007669"/>
    <property type="project" value="TreeGrafter"/>
</dbReference>
<keyword evidence="4 10" id="KW-0963">Cytoplasm</keyword>
<dbReference type="InterPro" id="IPR001372">
    <property type="entry name" value="Dynein_light_chain_typ-1/2"/>
</dbReference>
<comment type="caution">
    <text evidence="11">The sequence shown here is derived from an EMBL/GenBank/DDBJ whole genome shotgun (WGS) entry which is preliminary data.</text>
</comment>
<keyword evidence="10" id="KW-0505">Motor protein</keyword>
<keyword evidence="3" id="KW-0813">Transport</keyword>
<evidence type="ECO:0000256" key="4">
    <source>
        <dbReference type="ARBA" id="ARBA00022490"/>
    </source>
</evidence>
<dbReference type="SMART" id="SM01375">
    <property type="entry name" value="Dynein_light"/>
    <property type="match status" value="1"/>
</dbReference>
<reference evidence="11" key="1">
    <citation type="submission" date="2024-06" db="EMBL/GenBank/DDBJ databases">
        <authorList>
            <person name="Liu X."/>
            <person name="Lenzi L."/>
            <person name="Haldenby T S."/>
            <person name="Uol C."/>
        </authorList>
    </citation>
    <scope>NUCLEOTIDE SEQUENCE</scope>
</reference>
<dbReference type="AlphaFoldDB" id="A0AAV2TXB6"/>
<dbReference type="Proteomes" id="UP001497525">
    <property type="component" value="Unassembled WGS sequence"/>
</dbReference>
<gene>
    <name evidence="11" type="ORF">CDAUBV1_LOCUS16422</name>
</gene>
<dbReference type="GO" id="GO:0005874">
    <property type="term" value="C:microtubule"/>
    <property type="evidence" value="ECO:0007669"/>
    <property type="project" value="UniProtKB-KW"/>
</dbReference>
<sequence length="88" mass="10238">MTKPIISKVDMDKSMQEEVITMANNAYADMQNHKSVAQYMKQAMDQKHGPAWHCISGRDFNSFVAYERKKFIEFSIAGYEYLLYKCGQ</sequence>
<comment type="similarity">
    <text evidence="10">Belongs to the dynein light chain family.</text>
</comment>
<keyword evidence="6" id="KW-0509">mRNA transport</keyword>
<dbReference type="GO" id="GO:0007017">
    <property type="term" value="P:microtubule-based process"/>
    <property type="evidence" value="ECO:0007669"/>
    <property type="project" value="InterPro"/>
</dbReference>
<comment type="subcellular location">
    <subcellularLocation>
        <location evidence="2 10">Cytoplasm</location>
        <location evidence="2 10">Cytoskeleton</location>
    </subcellularLocation>
    <subcellularLocation>
        <location evidence="1">Nucleus</location>
    </subcellularLocation>
</comment>
<organism evidence="11 12">
    <name type="scientific">Calicophoron daubneyi</name>
    <name type="common">Rumen fluke</name>
    <name type="synonym">Paramphistomum daubneyi</name>
    <dbReference type="NCBI Taxonomy" id="300641"/>
    <lineage>
        <taxon>Eukaryota</taxon>
        <taxon>Metazoa</taxon>
        <taxon>Spiralia</taxon>
        <taxon>Lophotrochozoa</taxon>
        <taxon>Platyhelminthes</taxon>
        <taxon>Trematoda</taxon>
        <taxon>Digenea</taxon>
        <taxon>Plagiorchiida</taxon>
        <taxon>Pronocephalata</taxon>
        <taxon>Paramphistomoidea</taxon>
        <taxon>Paramphistomidae</taxon>
        <taxon>Calicophoron</taxon>
    </lineage>
</organism>
<evidence type="ECO:0000256" key="10">
    <source>
        <dbReference type="RuleBase" id="RU365010"/>
    </source>
</evidence>
<keyword evidence="8 10" id="KW-0206">Cytoskeleton</keyword>
<evidence type="ECO:0000256" key="5">
    <source>
        <dbReference type="ARBA" id="ARBA00022701"/>
    </source>
</evidence>
<evidence type="ECO:0000313" key="11">
    <source>
        <dbReference type="EMBL" id="CAL5141154.1"/>
    </source>
</evidence>
<dbReference type="Pfam" id="PF01221">
    <property type="entry name" value="Dynein_light"/>
    <property type="match status" value="1"/>
</dbReference>
<dbReference type="GO" id="GO:0051028">
    <property type="term" value="P:mRNA transport"/>
    <property type="evidence" value="ECO:0007669"/>
    <property type="project" value="UniProtKB-KW"/>
</dbReference>
<evidence type="ECO:0000313" key="12">
    <source>
        <dbReference type="Proteomes" id="UP001497525"/>
    </source>
</evidence>